<dbReference type="InterPro" id="IPR027267">
    <property type="entry name" value="AH/BAR_dom_sf"/>
</dbReference>
<dbReference type="InterPro" id="IPR019497">
    <property type="entry name" value="Sorting_nexin_WASP-bd-dom"/>
</dbReference>
<dbReference type="GeneTree" id="ENSGT00940000166896"/>
<dbReference type="GO" id="GO:0005886">
    <property type="term" value="C:plasma membrane"/>
    <property type="evidence" value="ECO:0007669"/>
    <property type="project" value="TreeGrafter"/>
</dbReference>
<evidence type="ECO:0000259" key="3">
    <source>
        <dbReference type="PROSITE" id="PS50195"/>
    </source>
</evidence>
<dbReference type="STRING" id="7757.ENSPMAP00000001431"/>
<evidence type="ECO:0000256" key="2">
    <source>
        <dbReference type="ARBA" id="ARBA00022927"/>
    </source>
</evidence>
<dbReference type="InterPro" id="IPR036871">
    <property type="entry name" value="PX_dom_sf"/>
</dbReference>
<dbReference type="GO" id="GO:0015031">
    <property type="term" value="P:protein transport"/>
    <property type="evidence" value="ECO:0007669"/>
    <property type="project" value="UniProtKB-KW"/>
</dbReference>
<dbReference type="HOGENOM" id="CLU_021494_0_0_1"/>
<dbReference type="GO" id="GO:0035091">
    <property type="term" value="F:phosphatidylinositol binding"/>
    <property type="evidence" value="ECO:0007669"/>
    <property type="project" value="InterPro"/>
</dbReference>
<dbReference type="InterPro" id="IPR001683">
    <property type="entry name" value="PX_dom"/>
</dbReference>
<dbReference type="SUPFAM" id="SSF64268">
    <property type="entry name" value="PX domain"/>
    <property type="match status" value="1"/>
</dbReference>
<dbReference type="AlphaFoldDB" id="S4R8A0"/>
<reference evidence="4" key="1">
    <citation type="submission" date="2025-08" db="UniProtKB">
        <authorList>
            <consortium name="Ensembl"/>
        </authorList>
    </citation>
    <scope>IDENTIFICATION</scope>
</reference>
<accession>S4R8A0</accession>
<reference evidence="4" key="2">
    <citation type="submission" date="2025-09" db="UniProtKB">
        <authorList>
            <consortium name="Ensembl"/>
        </authorList>
    </citation>
    <scope>IDENTIFICATION</scope>
</reference>
<dbReference type="Gene3D" id="3.30.1520.10">
    <property type="entry name" value="Phox-like domain"/>
    <property type="match status" value="1"/>
</dbReference>
<dbReference type="Ensembl" id="ENSPMAT00000001438.1">
    <property type="protein sequence ID" value="ENSPMAP00000001431.1"/>
    <property type="gene ID" value="ENSPMAG00000001299.1"/>
</dbReference>
<dbReference type="GO" id="GO:0006897">
    <property type="term" value="P:endocytosis"/>
    <property type="evidence" value="ECO:0007669"/>
    <property type="project" value="TreeGrafter"/>
</dbReference>
<dbReference type="GO" id="GO:0031410">
    <property type="term" value="C:cytoplasmic vesicle"/>
    <property type="evidence" value="ECO:0007669"/>
    <property type="project" value="TreeGrafter"/>
</dbReference>
<sequence length="357" mass="38910">PEWLDDPARFTCAVSAPSKRSKFGGIKSYLAYELTTSSAAAAAAADSPAPSPVWRRYKQFAWLRARLEEKFPAVVVPRLPGTLPAAARYAPECVRRRVGELSLWLEHVTGHPALAGCDVLRHFLTCGDNVEEWKGGKRRAERDRDVGHSFYLGVDVRCAADLQHAEELAKSMKVAHRKPRERFGELESIIDELSTRAIVSFKKNDFAGPCGKATTEGGREGGLHPTPLGTALVQAGNAIRAAGLAATAHARADTEPLNEAVTFYGGLTCGLPELLKLHNTGALSRAKDTQKRRAAGRATNGRANTVLCVCMAEELEVSRAGERIFKRALALFLEGQLAFHRHVVKELEECLQACAYE</sequence>
<evidence type="ECO:0000256" key="1">
    <source>
        <dbReference type="ARBA" id="ARBA00010883"/>
    </source>
</evidence>
<dbReference type="PANTHER" id="PTHR45827:SF1">
    <property type="entry name" value="SORTING NEXIN"/>
    <property type="match status" value="1"/>
</dbReference>
<dbReference type="GO" id="GO:0016197">
    <property type="term" value="P:endosomal transport"/>
    <property type="evidence" value="ECO:0007669"/>
    <property type="project" value="TreeGrafter"/>
</dbReference>
<dbReference type="Pfam" id="PF00787">
    <property type="entry name" value="PX"/>
    <property type="match status" value="1"/>
</dbReference>
<feature type="domain" description="PX" evidence="3">
    <location>
        <begin position="10"/>
        <end position="131"/>
    </location>
</feature>
<dbReference type="GO" id="GO:0097320">
    <property type="term" value="P:plasma membrane tubulation"/>
    <property type="evidence" value="ECO:0007669"/>
    <property type="project" value="TreeGrafter"/>
</dbReference>
<protein>
    <recommendedName>
        <fullName evidence="3">PX domain-containing protein</fullName>
    </recommendedName>
</protein>
<dbReference type="PROSITE" id="PS50195">
    <property type="entry name" value="PX"/>
    <property type="match status" value="1"/>
</dbReference>
<comment type="similarity">
    <text evidence="1">Belongs to the sorting nexin family.</text>
</comment>
<dbReference type="Pfam" id="PF10456">
    <property type="entry name" value="BAR_3_WASP_bdg"/>
    <property type="match status" value="1"/>
</dbReference>
<evidence type="ECO:0000313" key="4">
    <source>
        <dbReference type="Ensembl" id="ENSPMAP00000001431.1"/>
    </source>
</evidence>
<dbReference type="OMA" id="WDESSTM"/>
<name>S4R8A0_PETMA</name>
<dbReference type="PANTHER" id="PTHR45827">
    <property type="entry name" value="SORTING NEXIN"/>
    <property type="match status" value="1"/>
</dbReference>
<organism evidence="4">
    <name type="scientific">Petromyzon marinus</name>
    <name type="common">Sea lamprey</name>
    <dbReference type="NCBI Taxonomy" id="7757"/>
    <lineage>
        <taxon>Eukaryota</taxon>
        <taxon>Metazoa</taxon>
        <taxon>Chordata</taxon>
        <taxon>Craniata</taxon>
        <taxon>Vertebrata</taxon>
        <taxon>Cyclostomata</taxon>
        <taxon>Hyperoartia</taxon>
        <taxon>Petromyzontiformes</taxon>
        <taxon>Petromyzontidae</taxon>
        <taxon>Petromyzon</taxon>
    </lineage>
</organism>
<keyword evidence="2" id="KW-0653">Protein transport</keyword>
<proteinExistence type="inferred from homology"/>
<dbReference type="SMART" id="SM00312">
    <property type="entry name" value="PX"/>
    <property type="match status" value="1"/>
</dbReference>
<dbReference type="Gene3D" id="1.20.1270.60">
    <property type="entry name" value="Arfaptin homology (AH) domain/BAR domain"/>
    <property type="match status" value="1"/>
</dbReference>
<keyword evidence="2" id="KW-0813">Transport</keyword>